<dbReference type="GO" id="GO:0006457">
    <property type="term" value="P:protein folding"/>
    <property type="evidence" value="ECO:0007669"/>
    <property type="project" value="InterPro"/>
</dbReference>
<evidence type="ECO:0000313" key="4">
    <source>
        <dbReference type="EMBL" id="GAH28827.1"/>
    </source>
</evidence>
<dbReference type="GO" id="GO:0003755">
    <property type="term" value="F:peptidyl-prolyl cis-trans isomerase activity"/>
    <property type="evidence" value="ECO:0007669"/>
    <property type="project" value="UniProtKB-KW"/>
</dbReference>
<evidence type="ECO:0000259" key="3">
    <source>
        <dbReference type="Pfam" id="PF05698"/>
    </source>
</evidence>
<dbReference type="InterPro" id="IPR027304">
    <property type="entry name" value="Trigger_fact/SurA_dom_sf"/>
</dbReference>
<protein>
    <recommendedName>
        <fullName evidence="3">Trigger factor C-terminal domain-containing protein</fullName>
    </recommendedName>
</protein>
<comment type="caution">
    <text evidence="4">The sequence shown here is derived from an EMBL/GenBank/DDBJ whole genome shotgun (WGS) entry which is preliminary data.</text>
</comment>
<gene>
    <name evidence="4" type="ORF">S03H2_05855</name>
</gene>
<evidence type="ECO:0000256" key="1">
    <source>
        <dbReference type="ARBA" id="ARBA00023110"/>
    </source>
</evidence>
<dbReference type="Pfam" id="PF05698">
    <property type="entry name" value="Trigger_C"/>
    <property type="match status" value="1"/>
</dbReference>
<dbReference type="SUPFAM" id="SSF109998">
    <property type="entry name" value="Triger factor/SurA peptide-binding domain-like"/>
    <property type="match status" value="1"/>
</dbReference>
<dbReference type="InterPro" id="IPR037041">
    <property type="entry name" value="Trigger_fac_C_sf"/>
</dbReference>
<reference evidence="4" key="1">
    <citation type="journal article" date="2014" name="Front. Microbiol.">
        <title>High frequency of phylogenetically diverse reductive dehalogenase-homologous genes in deep subseafloor sedimentary metagenomes.</title>
        <authorList>
            <person name="Kawai M."/>
            <person name="Futagami T."/>
            <person name="Toyoda A."/>
            <person name="Takaki Y."/>
            <person name="Nishi S."/>
            <person name="Hori S."/>
            <person name="Arai W."/>
            <person name="Tsubouchi T."/>
            <person name="Morono Y."/>
            <person name="Uchiyama I."/>
            <person name="Ito T."/>
            <person name="Fujiyama A."/>
            <person name="Inagaki F."/>
            <person name="Takami H."/>
        </authorList>
    </citation>
    <scope>NUCLEOTIDE SEQUENCE</scope>
    <source>
        <strain evidence="4">Expedition CK06-06</strain>
    </source>
</reference>
<feature type="domain" description="Trigger factor C-terminal" evidence="3">
    <location>
        <begin position="3"/>
        <end position="100"/>
    </location>
</feature>
<keyword evidence="2" id="KW-0413">Isomerase</keyword>
<dbReference type="InterPro" id="IPR008880">
    <property type="entry name" value="Trigger_fac_C"/>
</dbReference>
<organism evidence="4">
    <name type="scientific">marine sediment metagenome</name>
    <dbReference type="NCBI Taxonomy" id="412755"/>
    <lineage>
        <taxon>unclassified sequences</taxon>
        <taxon>metagenomes</taxon>
        <taxon>ecological metagenomes</taxon>
    </lineage>
</organism>
<accession>X1E8A3</accession>
<sequence>MEGKGLEEYLKSINKSEEQLREELHPLATKRVTRSLVLGRVTEEEKVEVGEPEIDAEIENMLKSATRDKGKLQEFLNTPGSRDSIRQILMTRKTVQQLVEIAKGSKVNKKVKKKEAQQ</sequence>
<dbReference type="AlphaFoldDB" id="X1E8A3"/>
<name>X1E8A3_9ZZZZ</name>
<proteinExistence type="predicted"/>
<dbReference type="Gene3D" id="1.10.3120.10">
    <property type="entry name" value="Trigger factor, C-terminal domain"/>
    <property type="match status" value="1"/>
</dbReference>
<dbReference type="EMBL" id="BARU01002488">
    <property type="protein sequence ID" value="GAH28827.1"/>
    <property type="molecule type" value="Genomic_DNA"/>
</dbReference>
<dbReference type="GO" id="GO:0015031">
    <property type="term" value="P:protein transport"/>
    <property type="evidence" value="ECO:0007669"/>
    <property type="project" value="InterPro"/>
</dbReference>
<keyword evidence="1" id="KW-0697">Rotamase</keyword>
<evidence type="ECO:0000256" key="2">
    <source>
        <dbReference type="ARBA" id="ARBA00023235"/>
    </source>
</evidence>